<dbReference type="AlphaFoldDB" id="A0A6A7BGX3"/>
<proteinExistence type="predicted"/>
<evidence type="ECO:0000313" key="2">
    <source>
        <dbReference type="Proteomes" id="UP000799423"/>
    </source>
</evidence>
<dbReference type="Proteomes" id="UP000799423">
    <property type="component" value="Unassembled WGS sequence"/>
</dbReference>
<reference evidence="1" key="1">
    <citation type="submission" date="2020-01" db="EMBL/GenBank/DDBJ databases">
        <authorList>
            <consortium name="DOE Joint Genome Institute"/>
            <person name="Haridas S."/>
            <person name="Albert R."/>
            <person name="Binder M."/>
            <person name="Bloem J."/>
            <person name="Labutti K."/>
            <person name="Salamov A."/>
            <person name="Andreopoulos B."/>
            <person name="Baker S.E."/>
            <person name="Barry K."/>
            <person name="Bills G."/>
            <person name="Bluhm B.H."/>
            <person name="Cannon C."/>
            <person name="Castanera R."/>
            <person name="Culley D.E."/>
            <person name="Daum C."/>
            <person name="Ezra D."/>
            <person name="Gonzalez J.B."/>
            <person name="Henrissat B."/>
            <person name="Kuo A."/>
            <person name="Liang C."/>
            <person name="Lipzen A."/>
            <person name="Lutzoni F."/>
            <person name="Magnuson J."/>
            <person name="Mondo S."/>
            <person name="Nolan M."/>
            <person name="Ohm R."/>
            <person name="Pangilinan J."/>
            <person name="Park H.-J."/>
            <person name="Ramirez L."/>
            <person name="Alfaro M."/>
            <person name="Sun H."/>
            <person name="Tritt A."/>
            <person name="Yoshinaga Y."/>
            <person name="Zwiers L.-H."/>
            <person name="Turgeon B.G."/>
            <person name="Goodwin S.B."/>
            <person name="Spatafora J.W."/>
            <person name="Crous P.W."/>
            <person name="Grigoriev I.V."/>
        </authorList>
    </citation>
    <scope>NUCLEOTIDE SEQUENCE</scope>
    <source>
        <strain evidence="1">IPT5</strain>
    </source>
</reference>
<keyword evidence="2" id="KW-1185">Reference proteome</keyword>
<name>A0A6A7BGX3_9PLEO</name>
<dbReference type="EMBL" id="MU006295">
    <property type="protein sequence ID" value="KAF2853639.1"/>
    <property type="molecule type" value="Genomic_DNA"/>
</dbReference>
<protein>
    <submittedName>
        <fullName evidence="1">Uncharacterized protein</fullName>
    </submittedName>
</protein>
<sequence length="185" mass="20180">MYTCTYMAPRLHRAQAWDVLSFPHPNLAIPSTTLGVALFPLKPAWGEDARSRRLPPYRVHSRDSPSLPCAWIPGPIRPWLARTAIISGPLSPSSPFLLGSSLGSSFTRITSPECSRLSSLPMVVTPTLQPWLSSRRGPDYIHLPPASARRYPHSLLHHVPYTANATACNVPGTRVGAFAIGRLAA</sequence>
<evidence type="ECO:0000313" key="1">
    <source>
        <dbReference type="EMBL" id="KAF2853639.1"/>
    </source>
</evidence>
<accession>A0A6A7BGX3</accession>
<organism evidence="1 2">
    <name type="scientific">Plenodomus tracheiphilus IPT5</name>
    <dbReference type="NCBI Taxonomy" id="1408161"/>
    <lineage>
        <taxon>Eukaryota</taxon>
        <taxon>Fungi</taxon>
        <taxon>Dikarya</taxon>
        <taxon>Ascomycota</taxon>
        <taxon>Pezizomycotina</taxon>
        <taxon>Dothideomycetes</taxon>
        <taxon>Pleosporomycetidae</taxon>
        <taxon>Pleosporales</taxon>
        <taxon>Pleosporineae</taxon>
        <taxon>Leptosphaeriaceae</taxon>
        <taxon>Plenodomus</taxon>
    </lineage>
</organism>
<gene>
    <name evidence="1" type="ORF">T440DRAFT_313523</name>
</gene>